<keyword evidence="7 8" id="KW-0648">Protein biosynthesis</keyword>
<keyword evidence="12" id="KW-1185">Reference proteome</keyword>
<evidence type="ECO:0000256" key="5">
    <source>
        <dbReference type="ARBA" id="ARBA00022737"/>
    </source>
</evidence>
<dbReference type="InterPro" id="IPR011387">
    <property type="entry name" value="TIF2A"/>
</dbReference>
<dbReference type="GO" id="GO:0003743">
    <property type="term" value="F:translation initiation factor activity"/>
    <property type="evidence" value="ECO:0007669"/>
    <property type="project" value="UniProtKB-UniRule"/>
</dbReference>
<feature type="compositionally biased region" description="Basic and acidic residues" evidence="9">
    <location>
        <begin position="559"/>
        <end position="569"/>
    </location>
</feature>
<accession>A0AAV1QLF2</accession>
<dbReference type="InterPro" id="IPR015943">
    <property type="entry name" value="WD40/YVTN_repeat-like_dom_sf"/>
</dbReference>
<protein>
    <recommendedName>
        <fullName evidence="2 8">Eukaryotic translation initiation factor 2A</fullName>
        <shortName evidence="8">eIF-2A</shortName>
    </recommendedName>
</protein>
<evidence type="ECO:0000256" key="6">
    <source>
        <dbReference type="ARBA" id="ARBA00022845"/>
    </source>
</evidence>
<comment type="caution">
    <text evidence="11">The sequence shown here is derived from an EMBL/GenBank/DDBJ whole genome shotgun (WGS) entry which is preliminary data.</text>
</comment>
<dbReference type="AlphaFoldDB" id="A0AAV1QLF2"/>
<organism evidence="11 12">
    <name type="scientific">Dovyalis caffra</name>
    <dbReference type="NCBI Taxonomy" id="77055"/>
    <lineage>
        <taxon>Eukaryota</taxon>
        <taxon>Viridiplantae</taxon>
        <taxon>Streptophyta</taxon>
        <taxon>Embryophyta</taxon>
        <taxon>Tracheophyta</taxon>
        <taxon>Spermatophyta</taxon>
        <taxon>Magnoliopsida</taxon>
        <taxon>eudicotyledons</taxon>
        <taxon>Gunneridae</taxon>
        <taxon>Pentapetalae</taxon>
        <taxon>rosids</taxon>
        <taxon>fabids</taxon>
        <taxon>Malpighiales</taxon>
        <taxon>Salicaceae</taxon>
        <taxon>Flacourtieae</taxon>
        <taxon>Dovyalis</taxon>
    </lineage>
</organism>
<proteinExistence type="inferred from homology"/>
<dbReference type="PANTHER" id="PTHR13227:SF0">
    <property type="entry name" value="EUKARYOTIC TRANSLATION INITIATION FACTOR 2A"/>
    <property type="match status" value="1"/>
</dbReference>
<dbReference type="PANTHER" id="PTHR13227">
    <property type="entry name" value="EUKARYOTIC TRANSLATION INITIATION FACTOR 2A"/>
    <property type="match status" value="1"/>
</dbReference>
<evidence type="ECO:0000256" key="1">
    <source>
        <dbReference type="ARBA" id="ARBA00009573"/>
    </source>
</evidence>
<dbReference type="GO" id="GO:0043022">
    <property type="term" value="F:ribosome binding"/>
    <property type="evidence" value="ECO:0007669"/>
    <property type="project" value="UniProtKB-UniRule"/>
</dbReference>
<dbReference type="GO" id="GO:0000049">
    <property type="term" value="F:tRNA binding"/>
    <property type="evidence" value="ECO:0007669"/>
    <property type="project" value="UniProtKB-UniRule"/>
</dbReference>
<comment type="similarity">
    <text evidence="1 8">Belongs to the WD repeat EIF2A family.</text>
</comment>
<evidence type="ECO:0000256" key="9">
    <source>
        <dbReference type="SAM" id="MobiDB-lite"/>
    </source>
</evidence>
<evidence type="ECO:0000256" key="3">
    <source>
        <dbReference type="ARBA" id="ARBA00022540"/>
    </source>
</evidence>
<sequence>MVGMDQMTEDILCFMRLSPRPLESRSIMASRPAWCCYRGPEGFFVWNGPPFGNAEPSVKLDRVPCSSAKFCEDGSRLLVMKSDFAISIYDCSSFKEIKSFQVPNVLAAVLSPCGTYLQTFQKSSTPQDKNVVLWKIESGDSVYQQFQKNMTKTTWPSIRFNSDEAIACRMATNEIQFFDPRDFSKGIVHRIRVPGVAAVELSMVPGSHVAAFIPESKGIPASVQIFACGKEMQSQPVARRSFFRCNTVQLKWNRGSTGLLVVAQSDVDKTNQSYYGESKLNYLTTDGTHEGLVPLRKEGPIHDVQWSSCGSEFAVVYGCILVSMHREHEYMDPASKSGLLVTKRHELILVMPACATLFDKKCNPLLELGTGPYNTVRWNPKGKCILGKILCLAGFGNLPGDMVFWDYVDKKKLGTTKAEWSVTSEWSPDGCYFMTATTAPRLQVDNGIKIFHHNGSLYFKKMFDKLYEAEWKPESPDRFGEIAELIKSVDSLKVGETKPQGQGAASKKTALTNPPAQKPAAYRPPHAKAAAAVQAELFGGSSTEQMSKNALKNKKKREKQKEKKAGGGS</sequence>
<feature type="compositionally biased region" description="Low complexity" evidence="9">
    <location>
        <begin position="519"/>
        <end position="535"/>
    </location>
</feature>
<feature type="domain" description="Translation initiation factor beta propellor-like" evidence="10">
    <location>
        <begin position="240"/>
        <end position="319"/>
    </location>
</feature>
<evidence type="ECO:0000259" key="10">
    <source>
        <dbReference type="Pfam" id="PF08662"/>
    </source>
</evidence>
<keyword evidence="6 8" id="KW-0810">Translation regulation</keyword>
<keyword evidence="4" id="KW-0853">WD repeat</keyword>
<dbReference type="EMBL" id="CAWUPB010000026">
    <property type="protein sequence ID" value="CAK7322512.1"/>
    <property type="molecule type" value="Genomic_DNA"/>
</dbReference>
<dbReference type="GO" id="GO:0022627">
    <property type="term" value="C:cytosolic small ribosomal subunit"/>
    <property type="evidence" value="ECO:0007669"/>
    <property type="project" value="TreeGrafter"/>
</dbReference>
<feature type="region of interest" description="Disordered" evidence="9">
    <location>
        <begin position="494"/>
        <end position="569"/>
    </location>
</feature>
<evidence type="ECO:0000256" key="4">
    <source>
        <dbReference type="ARBA" id="ARBA00022574"/>
    </source>
</evidence>
<dbReference type="PIRSF" id="PIRSF017222">
    <property type="entry name" value="eIF2A"/>
    <property type="match status" value="1"/>
</dbReference>
<evidence type="ECO:0000313" key="12">
    <source>
        <dbReference type="Proteomes" id="UP001314170"/>
    </source>
</evidence>
<dbReference type="Pfam" id="PF08662">
    <property type="entry name" value="eIF2A"/>
    <property type="match status" value="2"/>
</dbReference>
<dbReference type="InterPro" id="IPR013979">
    <property type="entry name" value="TIF_beta_prop-like"/>
</dbReference>
<dbReference type="Proteomes" id="UP001314170">
    <property type="component" value="Unassembled WGS sequence"/>
</dbReference>
<evidence type="ECO:0000313" key="11">
    <source>
        <dbReference type="EMBL" id="CAK7322512.1"/>
    </source>
</evidence>
<gene>
    <name evidence="11" type="ORF">DCAF_LOCUS122</name>
</gene>
<name>A0AAV1QLF2_9ROSI</name>
<dbReference type="SUPFAM" id="SSF82171">
    <property type="entry name" value="DPP6 N-terminal domain-like"/>
    <property type="match status" value="1"/>
</dbReference>
<dbReference type="GO" id="GO:0006417">
    <property type="term" value="P:regulation of translation"/>
    <property type="evidence" value="ECO:0007669"/>
    <property type="project" value="UniProtKB-KW"/>
</dbReference>
<dbReference type="GO" id="GO:0003729">
    <property type="term" value="F:mRNA binding"/>
    <property type="evidence" value="ECO:0007669"/>
    <property type="project" value="TreeGrafter"/>
</dbReference>
<reference evidence="11 12" key="1">
    <citation type="submission" date="2024-01" db="EMBL/GenBank/DDBJ databases">
        <authorList>
            <person name="Waweru B."/>
        </authorList>
    </citation>
    <scope>NUCLEOTIDE SEQUENCE [LARGE SCALE GENOMIC DNA]</scope>
</reference>
<dbReference type="Gene3D" id="2.130.10.10">
    <property type="entry name" value="YVTN repeat-like/Quinoprotein amine dehydrogenase"/>
    <property type="match status" value="1"/>
</dbReference>
<evidence type="ECO:0000256" key="2">
    <source>
        <dbReference type="ARBA" id="ARBA00013819"/>
    </source>
</evidence>
<keyword evidence="3 8" id="KW-0396">Initiation factor</keyword>
<feature type="domain" description="Translation initiation factor beta propellor-like" evidence="10">
    <location>
        <begin position="351"/>
        <end position="468"/>
    </location>
</feature>
<evidence type="ECO:0000256" key="8">
    <source>
        <dbReference type="PIRNR" id="PIRNR017222"/>
    </source>
</evidence>
<comment type="function">
    <text evidence="8">Functions in the early steps of protein synthesis of a small number of specific mRNAs. Acts by directing the binding of methionyl-tRNAi to 40S ribosomal subunits. In contrast to the eIF-2 complex, it binds methionyl-tRNAi to 40S subunits in a codon-dependent manner, whereas the eIF-2 complex binds methionyl-tRNAi to 40S subunits in a GTP-dependent manner.</text>
</comment>
<keyword evidence="5" id="KW-0677">Repeat</keyword>
<evidence type="ECO:0000256" key="7">
    <source>
        <dbReference type="ARBA" id="ARBA00022917"/>
    </source>
</evidence>